<gene>
    <name evidence="2" type="ORF">K8V65_03260</name>
</gene>
<dbReference type="AlphaFoldDB" id="A0A921HMS4"/>
<dbReference type="EMBL" id="DYVR01000086">
    <property type="protein sequence ID" value="HJF84666.1"/>
    <property type="molecule type" value="Genomic_DNA"/>
</dbReference>
<feature type="coiled-coil region" evidence="1">
    <location>
        <begin position="178"/>
        <end position="224"/>
    </location>
</feature>
<sequence length="402" mass="43721">MNNNEKENEKFFNLKRTIDTTTSQVNQDTIQKYGSAAKEHIVAYSGVDNEHGRVLTRSLKSVAKSKVNPKYAQQNLKQQAGFSAEIVETSRENAENIIQGKETRIIRTDDLGRVNDPLYDHVEIDSSGNIITGSGSQMKFVGKNPSDCLDKLMSSKFQKYRDNDVSYNVSSDFYDDIQKEIEQRVTKLEAQMQNAKKRGDTALAQKHQNKIDELCKVKRNMKKSRVSNADAMEARVSPKLFTAKEIHNVSHRAGMEGAKSGAIVGGGIATVQNIVDVVRGKKDFDEAVFDISKTTAFSAGTGYVMTYGSTALKACMQNSSTTLIRSLSKTNMPAAIVTTAVSSIKSIGQYFSGEISGTECLETIGKTGAATVSSMAYGAVGQMLIPIPVAGAIVGSMIGYTL</sequence>
<evidence type="ECO:0000313" key="2">
    <source>
        <dbReference type="EMBL" id="HJF84666.1"/>
    </source>
</evidence>
<reference evidence="2" key="1">
    <citation type="journal article" date="2021" name="PeerJ">
        <title>Extensive microbial diversity within the chicken gut microbiome revealed by metagenomics and culture.</title>
        <authorList>
            <person name="Gilroy R."/>
            <person name="Ravi A."/>
            <person name="Getino M."/>
            <person name="Pursley I."/>
            <person name="Horton D.L."/>
            <person name="Alikhan N.F."/>
            <person name="Baker D."/>
            <person name="Gharbi K."/>
            <person name="Hall N."/>
            <person name="Watson M."/>
            <person name="Adriaenssens E.M."/>
            <person name="Foster-Nyarko E."/>
            <person name="Jarju S."/>
            <person name="Secka A."/>
            <person name="Antonio M."/>
            <person name="Oren A."/>
            <person name="Chaudhuri R.R."/>
            <person name="La Ragione R."/>
            <person name="Hildebrand F."/>
            <person name="Pallen M.J."/>
        </authorList>
    </citation>
    <scope>NUCLEOTIDE SEQUENCE</scope>
    <source>
        <strain evidence="2">7318</strain>
    </source>
</reference>
<name>A0A921HMS4_9FIRM</name>
<keyword evidence="1" id="KW-0175">Coiled coil</keyword>
<protein>
    <submittedName>
        <fullName evidence="2">Uncharacterized protein</fullName>
    </submittedName>
</protein>
<comment type="caution">
    <text evidence="2">The sequence shown here is derived from an EMBL/GenBank/DDBJ whole genome shotgun (WGS) entry which is preliminary data.</text>
</comment>
<evidence type="ECO:0000313" key="3">
    <source>
        <dbReference type="Proteomes" id="UP000780768"/>
    </source>
</evidence>
<evidence type="ECO:0000256" key="1">
    <source>
        <dbReference type="SAM" id="Coils"/>
    </source>
</evidence>
<organism evidence="2 3">
    <name type="scientific">Megamonas hypermegale</name>
    <dbReference type="NCBI Taxonomy" id="158847"/>
    <lineage>
        <taxon>Bacteria</taxon>
        <taxon>Bacillati</taxon>
        <taxon>Bacillota</taxon>
        <taxon>Negativicutes</taxon>
        <taxon>Selenomonadales</taxon>
        <taxon>Selenomonadaceae</taxon>
        <taxon>Megamonas</taxon>
    </lineage>
</organism>
<accession>A0A921HMS4</accession>
<dbReference type="Proteomes" id="UP000780768">
    <property type="component" value="Unassembled WGS sequence"/>
</dbReference>
<feature type="non-terminal residue" evidence="2">
    <location>
        <position position="402"/>
    </location>
</feature>
<proteinExistence type="predicted"/>
<reference evidence="2" key="2">
    <citation type="submission" date="2021-09" db="EMBL/GenBank/DDBJ databases">
        <authorList>
            <person name="Gilroy R."/>
        </authorList>
    </citation>
    <scope>NUCLEOTIDE SEQUENCE</scope>
    <source>
        <strain evidence="2">7318</strain>
    </source>
</reference>